<dbReference type="SUPFAM" id="SSF56176">
    <property type="entry name" value="FAD-binding/transporter-associated domain-like"/>
    <property type="match status" value="1"/>
</dbReference>
<dbReference type="Proteomes" id="UP000323521">
    <property type="component" value="Chromosome"/>
</dbReference>
<dbReference type="InterPro" id="IPR016166">
    <property type="entry name" value="FAD-bd_PCMH"/>
</dbReference>
<dbReference type="KEGG" id="fwa:DCMF_12290"/>
<keyword evidence="5" id="KW-1185">Reference proteome</keyword>
<dbReference type="AlphaFoldDB" id="A0A3G1KSK3"/>
<dbReference type="Pfam" id="PF03450">
    <property type="entry name" value="CO_deh_flav_C"/>
    <property type="match status" value="1"/>
</dbReference>
<gene>
    <name evidence="4" type="ORF">DCMF_12290</name>
</gene>
<dbReference type="Gene3D" id="3.30.465.10">
    <property type="match status" value="1"/>
</dbReference>
<dbReference type="GO" id="GO:0016491">
    <property type="term" value="F:oxidoreductase activity"/>
    <property type="evidence" value="ECO:0007669"/>
    <property type="project" value="UniProtKB-KW"/>
</dbReference>
<reference evidence="4 5" key="1">
    <citation type="submission" date="2016-10" db="EMBL/GenBank/DDBJ databases">
        <title>Complete Genome Sequence of Peptococcaceae strain DCMF.</title>
        <authorList>
            <person name="Edwards R.J."/>
            <person name="Holland S.I."/>
            <person name="Deshpande N.P."/>
            <person name="Wong Y.K."/>
            <person name="Ertan H."/>
            <person name="Manefield M."/>
            <person name="Russell T.L."/>
            <person name="Lee M.J."/>
        </authorList>
    </citation>
    <scope>NUCLEOTIDE SEQUENCE [LARGE SCALE GENOMIC DNA]</scope>
    <source>
        <strain evidence="4 5">DCMF</strain>
    </source>
</reference>
<evidence type="ECO:0000256" key="2">
    <source>
        <dbReference type="ARBA" id="ARBA00023002"/>
    </source>
</evidence>
<dbReference type="Pfam" id="PF00941">
    <property type="entry name" value="FAD_binding_5"/>
    <property type="match status" value="1"/>
</dbReference>
<organism evidence="4 5">
    <name type="scientific">Formimonas warabiya</name>
    <dbReference type="NCBI Taxonomy" id="1761012"/>
    <lineage>
        <taxon>Bacteria</taxon>
        <taxon>Bacillati</taxon>
        <taxon>Bacillota</taxon>
        <taxon>Clostridia</taxon>
        <taxon>Eubacteriales</taxon>
        <taxon>Peptococcaceae</taxon>
        <taxon>Candidatus Formimonas</taxon>
    </lineage>
</organism>
<dbReference type="InterPro" id="IPR036318">
    <property type="entry name" value="FAD-bd_PCMH-like_sf"/>
</dbReference>
<proteinExistence type="predicted"/>
<keyword evidence="1" id="KW-0285">Flavoprotein</keyword>
<dbReference type="InterPro" id="IPR016167">
    <property type="entry name" value="FAD-bd_PCMH_sub1"/>
</dbReference>
<dbReference type="SUPFAM" id="SSF55447">
    <property type="entry name" value="CO dehydrogenase flavoprotein C-terminal domain-like"/>
    <property type="match status" value="1"/>
</dbReference>
<dbReference type="InterPro" id="IPR002346">
    <property type="entry name" value="Mopterin_DH_FAD-bd"/>
</dbReference>
<keyword evidence="2" id="KW-0560">Oxidoreductase</keyword>
<accession>A0A3G1KSK3</accession>
<dbReference type="InterPro" id="IPR005107">
    <property type="entry name" value="CO_DH_flav_C"/>
</dbReference>
<dbReference type="SMART" id="SM01092">
    <property type="entry name" value="CO_deh_flav_C"/>
    <property type="match status" value="1"/>
</dbReference>
<name>A0A3G1KSK3_FORW1</name>
<dbReference type="InterPro" id="IPR016169">
    <property type="entry name" value="FAD-bd_PCMH_sub2"/>
</dbReference>
<dbReference type="InterPro" id="IPR051312">
    <property type="entry name" value="Diverse_Substr_Oxidored"/>
</dbReference>
<dbReference type="GO" id="GO:0071949">
    <property type="term" value="F:FAD binding"/>
    <property type="evidence" value="ECO:0007669"/>
    <property type="project" value="InterPro"/>
</dbReference>
<evidence type="ECO:0000259" key="3">
    <source>
        <dbReference type="PROSITE" id="PS51387"/>
    </source>
</evidence>
<dbReference type="EMBL" id="CP017634">
    <property type="protein sequence ID" value="ATW25452.1"/>
    <property type="molecule type" value="Genomic_DNA"/>
</dbReference>
<dbReference type="PROSITE" id="PS51387">
    <property type="entry name" value="FAD_PCMH"/>
    <property type="match status" value="1"/>
</dbReference>
<dbReference type="Gene3D" id="3.30.43.10">
    <property type="entry name" value="Uridine Diphospho-n-acetylenolpyruvylglucosamine Reductase, domain 2"/>
    <property type="match status" value="1"/>
</dbReference>
<dbReference type="PANTHER" id="PTHR42659">
    <property type="entry name" value="XANTHINE DEHYDROGENASE SUBUNIT C-RELATED"/>
    <property type="match status" value="1"/>
</dbReference>
<evidence type="ECO:0000313" key="5">
    <source>
        <dbReference type="Proteomes" id="UP000323521"/>
    </source>
</evidence>
<evidence type="ECO:0000256" key="1">
    <source>
        <dbReference type="ARBA" id="ARBA00022630"/>
    </source>
</evidence>
<protein>
    <recommendedName>
        <fullName evidence="3">FAD-binding PCMH-type domain-containing protein</fullName>
    </recommendedName>
</protein>
<sequence>MAMKAFDYFKPKDISEAMALKADKKESFFLAGGTDLFVKMKNGALTAQTVIDIGELDSLGGIHEDEREMIIGAACKVSEIEKSDHIRGKYAALAGAAHSLGSLQVRNLATIGGNICNASPSADLLPALLVLNAKMEIIGPRGIRLVPAEEFFVGPGATILERGELLKSIRIPLLSREKAATVYLKHTLKRSMDIAAVGVAILVEDKEVVNNCRIALGAVGPTPFRVYEAEKHLLDKKLNGEVIAQAALLCKEACKPIDDVRTTAAYRKTIVEVLAKRGLEKIAGEQGGRLDGASH</sequence>
<dbReference type="PANTHER" id="PTHR42659:SF9">
    <property type="entry name" value="XANTHINE DEHYDROGENASE FAD-BINDING SUBUNIT XDHB-RELATED"/>
    <property type="match status" value="1"/>
</dbReference>
<dbReference type="Gene3D" id="3.30.390.50">
    <property type="entry name" value="CO dehydrogenase flavoprotein, C-terminal domain"/>
    <property type="match status" value="1"/>
</dbReference>
<evidence type="ECO:0000313" key="4">
    <source>
        <dbReference type="EMBL" id="ATW25452.1"/>
    </source>
</evidence>
<dbReference type="InterPro" id="IPR036683">
    <property type="entry name" value="CO_DH_flav_C_dom_sf"/>
</dbReference>
<feature type="domain" description="FAD-binding PCMH-type" evidence="3">
    <location>
        <begin position="1"/>
        <end position="176"/>
    </location>
</feature>